<feature type="compositionally biased region" description="Polar residues" evidence="1">
    <location>
        <begin position="65"/>
        <end position="74"/>
    </location>
</feature>
<organism evidence="2 3">
    <name type="scientific">Channa argus</name>
    <name type="common">Northern snakehead</name>
    <name type="synonym">Ophicephalus argus</name>
    <dbReference type="NCBI Taxonomy" id="215402"/>
    <lineage>
        <taxon>Eukaryota</taxon>
        <taxon>Metazoa</taxon>
        <taxon>Chordata</taxon>
        <taxon>Craniata</taxon>
        <taxon>Vertebrata</taxon>
        <taxon>Euteleostomi</taxon>
        <taxon>Actinopterygii</taxon>
        <taxon>Neopterygii</taxon>
        <taxon>Teleostei</taxon>
        <taxon>Neoteleostei</taxon>
        <taxon>Acanthomorphata</taxon>
        <taxon>Anabantaria</taxon>
        <taxon>Anabantiformes</taxon>
        <taxon>Channoidei</taxon>
        <taxon>Channidae</taxon>
        <taxon>Channa</taxon>
    </lineage>
</organism>
<name>A0A6G1PTN6_CHAAH</name>
<reference evidence="2 3" key="1">
    <citation type="submission" date="2019-02" db="EMBL/GenBank/DDBJ databases">
        <title>Opniocepnalus argus genome.</title>
        <authorList>
            <person name="Zhou C."/>
            <person name="Xiao S."/>
        </authorList>
    </citation>
    <scope>NUCLEOTIDE SEQUENCE [LARGE SCALE GENOMIC DNA]</scope>
    <source>
        <strain evidence="2">OARG1902GOOAL</strain>
        <tissue evidence="2">Muscle</tissue>
    </source>
</reference>
<dbReference type="EMBL" id="CM015720">
    <property type="protein sequence ID" value="KAF3693553.1"/>
    <property type="molecule type" value="Genomic_DNA"/>
</dbReference>
<feature type="region of interest" description="Disordered" evidence="1">
    <location>
        <begin position="53"/>
        <end position="74"/>
    </location>
</feature>
<dbReference type="Proteomes" id="UP000503349">
    <property type="component" value="Chromosome 9"/>
</dbReference>
<evidence type="ECO:0000313" key="2">
    <source>
        <dbReference type="EMBL" id="KAF3693553.1"/>
    </source>
</evidence>
<evidence type="ECO:0000313" key="3">
    <source>
        <dbReference type="Proteomes" id="UP000503349"/>
    </source>
</evidence>
<accession>A0A6G1PTN6</accession>
<keyword evidence="3" id="KW-1185">Reference proteome</keyword>
<proteinExistence type="predicted"/>
<evidence type="ECO:0000256" key="1">
    <source>
        <dbReference type="SAM" id="MobiDB-lite"/>
    </source>
</evidence>
<reference evidence="3" key="2">
    <citation type="submission" date="2019-02" db="EMBL/GenBank/DDBJ databases">
        <title>Opniocepnalus argus Var Kimnra genome.</title>
        <authorList>
            <person name="Zhou C."/>
            <person name="Xiao S."/>
        </authorList>
    </citation>
    <scope>NUCLEOTIDE SEQUENCE [LARGE SCALE GENOMIC DNA]</scope>
</reference>
<sequence>MPPFPPQQFQNHIKFNAHLFWLHNVNRKPFTRYCGRYKNKETVENCTDSIRPQLAVRHNKKGNSTDHISQPSSS</sequence>
<protein>
    <submittedName>
        <fullName evidence="2">Uncharacterized protein</fullName>
    </submittedName>
</protein>
<dbReference type="AlphaFoldDB" id="A0A6G1PTN6"/>
<gene>
    <name evidence="2" type="ORF">EXN66_Car009229</name>
</gene>